<organism evidence="1 2">
    <name type="scientific">Phanerochaete sordida</name>
    <dbReference type="NCBI Taxonomy" id="48140"/>
    <lineage>
        <taxon>Eukaryota</taxon>
        <taxon>Fungi</taxon>
        <taxon>Dikarya</taxon>
        <taxon>Basidiomycota</taxon>
        <taxon>Agaricomycotina</taxon>
        <taxon>Agaricomycetes</taxon>
        <taxon>Polyporales</taxon>
        <taxon>Phanerochaetaceae</taxon>
        <taxon>Phanerochaete</taxon>
    </lineage>
</organism>
<accession>A0A9P3GPZ7</accession>
<keyword evidence="2" id="KW-1185">Reference proteome</keyword>
<evidence type="ECO:0000313" key="1">
    <source>
        <dbReference type="EMBL" id="GJE98746.1"/>
    </source>
</evidence>
<dbReference type="EMBL" id="BPQB01000094">
    <property type="protein sequence ID" value="GJE98746.1"/>
    <property type="molecule type" value="Genomic_DNA"/>
</dbReference>
<protein>
    <submittedName>
        <fullName evidence="1">Uncharacterized protein</fullName>
    </submittedName>
</protein>
<sequence>MWTGWLVCARLAIPPLEKGPAPSQNCRLRTPVARVRRFQRSLCALDARDSVKRKLILRPLSKAASEVLVGSFQPCPFNKDLPCNCEVQHIYIQRPDCSTLSCTRKPVHHNLQSLCHCLPHRETDP</sequence>
<reference evidence="1 2" key="1">
    <citation type="submission" date="2021-08" db="EMBL/GenBank/DDBJ databases">
        <title>Draft Genome Sequence of Phanerochaete sordida strain YK-624.</title>
        <authorList>
            <person name="Mori T."/>
            <person name="Dohra H."/>
            <person name="Suzuki T."/>
            <person name="Kawagishi H."/>
            <person name="Hirai H."/>
        </authorList>
    </citation>
    <scope>NUCLEOTIDE SEQUENCE [LARGE SCALE GENOMIC DNA]</scope>
    <source>
        <strain evidence="1 2">YK-624</strain>
    </source>
</reference>
<dbReference type="Proteomes" id="UP000703269">
    <property type="component" value="Unassembled WGS sequence"/>
</dbReference>
<proteinExistence type="predicted"/>
<gene>
    <name evidence="1" type="ORF">PsYK624_149820</name>
</gene>
<name>A0A9P3GPZ7_9APHY</name>
<evidence type="ECO:0000313" key="2">
    <source>
        <dbReference type="Proteomes" id="UP000703269"/>
    </source>
</evidence>
<dbReference type="AlphaFoldDB" id="A0A9P3GPZ7"/>
<comment type="caution">
    <text evidence="1">The sequence shown here is derived from an EMBL/GenBank/DDBJ whole genome shotgun (WGS) entry which is preliminary data.</text>
</comment>